<dbReference type="Proteomes" id="UP000295252">
    <property type="component" value="Chromosome VI"/>
</dbReference>
<organism evidence="1 2">
    <name type="scientific">Coffea canephora</name>
    <name type="common">Robusta coffee</name>
    <dbReference type="NCBI Taxonomy" id="49390"/>
    <lineage>
        <taxon>Eukaryota</taxon>
        <taxon>Viridiplantae</taxon>
        <taxon>Streptophyta</taxon>
        <taxon>Embryophyta</taxon>
        <taxon>Tracheophyta</taxon>
        <taxon>Spermatophyta</taxon>
        <taxon>Magnoliopsida</taxon>
        <taxon>eudicotyledons</taxon>
        <taxon>Gunneridae</taxon>
        <taxon>Pentapetalae</taxon>
        <taxon>asterids</taxon>
        <taxon>lamiids</taxon>
        <taxon>Gentianales</taxon>
        <taxon>Rubiaceae</taxon>
        <taxon>Ixoroideae</taxon>
        <taxon>Gardenieae complex</taxon>
        <taxon>Bertiereae - Coffeeae clade</taxon>
        <taxon>Coffeeae</taxon>
        <taxon>Coffea</taxon>
    </lineage>
</organism>
<evidence type="ECO:0000313" key="1">
    <source>
        <dbReference type="EMBL" id="CDP12419.1"/>
    </source>
</evidence>
<dbReference type="InParanoid" id="A0A068UVW7"/>
<sequence>MSKNENLLKLHKNLLTEPESCLLLGCKQSRAVTRSSESISAEDALISFALPSISEELVDLCGPAFRDFLSPFDCPELQFISTFSPEVGASALPFLGFM</sequence>
<evidence type="ECO:0000313" key="2">
    <source>
        <dbReference type="Proteomes" id="UP000295252"/>
    </source>
</evidence>
<dbReference type="AlphaFoldDB" id="A0A068UVW7"/>
<protein>
    <submittedName>
        <fullName evidence="1">Uncharacterized protein</fullName>
    </submittedName>
</protein>
<gene>
    <name evidence="1" type="ORF">GSCOC_T00035946001</name>
</gene>
<dbReference type="Gramene" id="CDP12419">
    <property type="protein sequence ID" value="CDP12419"/>
    <property type="gene ID" value="GSCOC_T00035946001"/>
</dbReference>
<dbReference type="EMBL" id="HG739148">
    <property type="protein sequence ID" value="CDP12419.1"/>
    <property type="molecule type" value="Genomic_DNA"/>
</dbReference>
<proteinExistence type="predicted"/>
<accession>A0A068UVW7</accession>
<reference evidence="2" key="1">
    <citation type="journal article" date="2014" name="Science">
        <title>The coffee genome provides insight into the convergent evolution of caffeine biosynthesis.</title>
        <authorList>
            <person name="Denoeud F."/>
            <person name="Carretero-Paulet L."/>
            <person name="Dereeper A."/>
            <person name="Droc G."/>
            <person name="Guyot R."/>
            <person name="Pietrella M."/>
            <person name="Zheng C."/>
            <person name="Alberti A."/>
            <person name="Anthony F."/>
            <person name="Aprea G."/>
            <person name="Aury J.M."/>
            <person name="Bento P."/>
            <person name="Bernard M."/>
            <person name="Bocs S."/>
            <person name="Campa C."/>
            <person name="Cenci A."/>
            <person name="Combes M.C."/>
            <person name="Crouzillat D."/>
            <person name="Da Silva C."/>
            <person name="Daddiego L."/>
            <person name="De Bellis F."/>
            <person name="Dussert S."/>
            <person name="Garsmeur O."/>
            <person name="Gayraud T."/>
            <person name="Guignon V."/>
            <person name="Jahn K."/>
            <person name="Jamilloux V."/>
            <person name="Joet T."/>
            <person name="Labadie K."/>
            <person name="Lan T."/>
            <person name="Leclercq J."/>
            <person name="Lepelley M."/>
            <person name="Leroy T."/>
            <person name="Li L.T."/>
            <person name="Librado P."/>
            <person name="Lopez L."/>
            <person name="Munoz A."/>
            <person name="Noel B."/>
            <person name="Pallavicini A."/>
            <person name="Perrotta G."/>
            <person name="Poncet V."/>
            <person name="Pot D."/>
            <person name="Priyono X."/>
            <person name="Rigoreau M."/>
            <person name="Rouard M."/>
            <person name="Rozas J."/>
            <person name="Tranchant-Dubreuil C."/>
            <person name="VanBuren R."/>
            <person name="Zhang Q."/>
            <person name="Andrade A.C."/>
            <person name="Argout X."/>
            <person name="Bertrand B."/>
            <person name="de Kochko A."/>
            <person name="Graziosi G."/>
            <person name="Henry R.J."/>
            <person name="Jayarama X."/>
            <person name="Ming R."/>
            <person name="Nagai C."/>
            <person name="Rounsley S."/>
            <person name="Sankoff D."/>
            <person name="Giuliano G."/>
            <person name="Albert V.A."/>
            <person name="Wincker P."/>
            <person name="Lashermes P."/>
        </authorList>
    </citation>
    <scope>NUCLEOTIDE SEQUENCE [LARGE SCALE GENOMIC DNA]</scope>
    <source>
        <strain evidence="2">cv. DH200-94</strain>
    </source>
</reference>
<keyword evidence="2" id="KW-1185">Reference proteome</keyword>
<name>A0A068UVW7_COFCA</name>